<proteinExistence type="predicted"/>
<keyword evidence="4" id="KW-1185">Reference proteome</keyword>
<dbReference type="AlphaFoldDB" id="A0A094YUP8"/>
<evidence type="ECO:0000313" key="2">
    <source>
        <dbReference type="EMBL" id="KGA97217.1"/>
    </source>
</evidence>
<feature type="domain" description="PilZ" evidence="1">
    <location>
        <begin position="45"/>
        <end position="113"/>
    </location>
</feature>
<name>A0A094YUP8_ALKAL</name>
<reference evidence="2 4" key="1">
    <citation type="journal article" date="2014" name="Genome Announc.">
        <title>Draft Genome Sequence of Bacillus alcalophilus AV1934, a Classic Alkaliphile Isolated from Human Feces in 1934.</title>
        <authorList>
            <person name="Attie O."/>
            <person name="Jayaprakash A."/>
            <person name="Shah H."/>
            <person name="Paulsen I.T."/>
            <person name="Morino M."/>
            <person name="Takahashi Y."/>
            <person name="Narumi I."/>
            <person name="Sachidanandam R."/>
            <person name="Satoh K."/>
            <person name="Ito M."/>
            <person name="Krulwich T.A."/>
        </authorList>
    </citation>
    <scope>NUCLEOTIDE SEQUENCE [LARGE SCALE GENOMIC DNA]</scope>
    <source>
        <strain evidence="2 4">AV1934</strain>
    </source>
</reference>
<organism evidence="2 4">
    <name type="scientific">Alkalihalobacillus alcalophilus ATCC 27647 = CGMCC 1.3604</name>
    <dbReference type="NCBI Taxonomy" id="1218173"/>
    <lineage>
        <taxon>Bacteria</taxon>
        <taxon>Bacillati</taxon>
        <taxon>Bacillota</taxon>
        <taxon>Bacilli</taxon>
        <taxon>Bacillales</taxon>
        <taxon>Bacillaceae</taxon>
        <taxon>Alkalihalobacillus</taxon>
    </lineage>
</organism>
<reference evidence="3 5" key="2">
    <citation type="submission" date="2014-01" db="EMBL/GenBank/DDBJ databases">
        <title>Draft genome sequencing of Bacillus alcalophilus CGMCC 1.3604.</title>
        <authorList>
            <person name="Yang J."/>
            <person name="Diao L."/>
            <person name="Yang S."/>
        </authorList>
    </citation>
    <scope>NUCLEOTIDE SEQUENCE [LARGE SCALE GENOMIC DNA]</scope>
    <source>
        <strain evidence="3 5">CGMCC 1.3604</strain>
    </source>
</reference>
<dbReference type="Proteomes" id="UP000002754">
    <property type="component" value="Unassembled WGS sequence"/>
</dbReference>
<dbReference type="EMBL" id="ALPT02000034">
    <property type="protein sequence ID" value="KGA97217.1"/>
    <property type="molecule type" value="Genomic_DNA"/>
</dbReference>
<dbReference type="EMBL" id="JALP01000386">
    <property type="protein sequence ID" value="THG88449.1"/>
    <property type="molecule type" value="Genomic_DNA"/>
</dbReference>
<sequence length="123" mass="14024">MKYPADGIFKRNEGFRLSFKERIVGKMSTRGIQGIDIESNTGSIQIIDMSLKGMKVISELQLPVATNVLLVFMILDQPFYLSGELIWRKDRQQSCMYGVKLEPDSYSEKELLGALKKYVVVNK</sequence>
<dbReference type="Pfam" id="PF07238">
    <property type="entry name" value="PilZ"/>
    <property type="match status" value="1"/>
</dbReference>
<evidence type="ECO:0000259" key="1">
    <source>
        <dbReference type="Pfam" id="PF07238"/>
    </source>
</evidence>
<comment type="caution">
    <text evidence="2">The sequence shown here is derived from an EMBL/GenBank/DDBJ whole genome shotgun (WGS) entry which is preliminary data.</text>
</comment>
<dbReference type="InterPro" id="IPR009875">
    <property type="entry name" value="PilZ_domain"/>
</dbReference>
<dbReference type="SUPFAM" id="SSF141371">
    <property type="entry name" value="PilZ domain-like"/>
    <property type="match status" value="1"/>
</dbReference>
<dbReference type="OrthoDB" id="2354159at2"/>
<evidence type="ECO:0000313" key="4">
    <source>
        <dbReference type="Proteomes" id="UP000002754"/>
    </source>
</evidence>
<evidence type="ECO:0000313" key="5">
    <source>
        <dbReference type="Proteomes" id="UP000297014"/>
    </source>
</evidence>
<dbReference type="STRING" id="1218173.BALCAV_0211455"/>
<dbReference type="RefSeq" id="WP_003323041.1">
    <property type="nucleotide sequence ID" value="NZ_ALPT02000034.1"/>
</dbReference>
<protein>
    <recommendedName>
        <fullName evidence="1">PilZ domain-containing protein</fullName>
    </recommendedName>
</protein>
<dbReference type="Proteomes" id="UP000297014">
    <property type="component" value="Unassembled WGS sequence"/>
</dbReference>
<evidence type="ECO:0000313" key="3">
    <source>
        <dbReference type="EMBL" id="THG88449.1"/>
    </source>
</evidence>
<dbReference type="GO" id="GO:0035438">
    <property type="term" value="F:cyclic-di-GMP binding"/>
    <property type="evidence" value="ECO:0007669"/>
    <property type="project" value="InterPro"/>
</dbReference>
<accession>A0A094YUP8</accession>
<gene>
    <name evidence="3" type="ORF">AJ85_03495</name>
    <name evidence="2" type="ORF">BALCAV_0211455</name>
</gene>